<dbReference type="Pfam" id="PF01843">
    <property type="entry name" value="DIL"/>
    <property type="match status" value="1"/>
</dbReference>
<dbReference type="PROSITE" id="PS51126">
    <property type="entry name" value="DILUTE"/>
    <property type="match status" value="1"/>
</dbReference>
<evidence type="ECO:0000259" key="3">
    <source>
        <dbReference type="PROSITE" id="PS51126"/>
    </source>
</evidence>
<feature type="repeat" description="ANK" evidence="1">
    <location>
        <begin position="215"/>
        <end position="247"/>
    </location>
</feature>
<evidence type="ECO:0000256" key="2">
    <source>
        <dbReference type="SAM" id="MobiDB-lite"/>
    </source>
</evidence>
<evidence type="ECO:0000313" key="5">
    <source>
        <dbReference type="Proteomes" id="UP000439903"/>
    </source>
</evidence>
<dbReference type="PROSITE" id="PS50297">
    <property type="entry name" value="ANK_REP_REGION"/>
    <property type="match status" value="2"/>
</dbReference>
<dbReference type="InterPro" id="IPR002710">
    <property type="entry name" value="Dilute_dom"/>
</dbReference>
<dbReference type="SUPFAM" id="SSF48403">
    <property type="entry name" value="Ankyrin repeat"/>
    <property type="match status" value="1"/>
</dbReference>
<dbReference type="GO" id="GO:0051020">
    <property type="term" value="F:GTPase binding"/>
    <property type="evidence" value="ECO:0007669"/>
    <property type="project" value="TreeGrafter"/>
</dbReference>
<sequence>MTEALHMTPQPQHLYDQPKDYIARGGYQELDHIMKGQFDTAKTLLDQKHSQVSDSPKQNKDEAGLLDPWKTNSTDQEDYTKSITFNKPFSQKDETVDNVKDSNNGLDDLLKSSLQASDLLLDPFGEENEKLILLNTSLSEEEKRAKINSIFSRAASNGNVEKVSRMLDTARQYIDIDAQDEEGTTPLIYAACFGHDAVAFTLLEAGAKVDAQDRFGWTPLMWATNNNHDKTIRLFLDNGADAGAKSSKGRTVFDFIPPENHKIAEIFIANPQRDSWSSVSSISRWSMLSESEHKLVEQLAEAEMKKRILMESASNLDLDLSSLGFDEPDMEEEEDNDQFEFMWNDCLPDQMIVFGVEDIPHIIKTVITGMQPIRNKSQKPVPANVLFLSARFAHYYSSPELLESLLFEVINSIDAVVKSRPDDMTLLSFWISNCTLLLYYLKKDTGLASATVEYQLRISEQLHETYVFLIKDAVRRIGKVLESSMLEYDAIPGMDDVRFEGEWRVFRNFRRSRSPQENGYTTPSRPSSISLKRNSSSNMIPSFRSPGSPRQRSAPSPRNITSLLSSTLFILQTYEVHPMIIDQVLNQLFYYISCELFNKILSSKKYLCRSKAMQIRLNVSVIEDWVRTNNLSLSLISHFQPLIQLLQLLMCWSQMNDFAFLVQTTKELNLINPAQLKRVSKNYKYEINEPKITEECQQYILQLEEDTARRNKRYSTESIRSDRSDASSIIYLTVSPTLPPCVDPNWEEEDDLMEMKDSASLLPFAIPTSTEMLANFGTKNKDSDPIIPVVPDEWMEKLDVGMRHGASGVVEELTSKWEAEYLEDDEDDGVLESISSNI</sequence>
<feature type="compositionally biased region" description="Low complexity" evidence="2">
    <location>
        <begin position="524"/>
        <end position="538"/>
    </location>
</feature>
<dbReference type="PANTHER" id="PTHR16027">
    <property type="entry name" value="DILUTE DOMAIN-CONTAINING PROTEIN YPR089W"/>
    <property type="match status" value="1"/>
</dbReference>
<dbReference type="SMART" id="SM01132">
    <property type="entry name" value="DIL"/>
    <property type="match status" value="1"/>
</dbReference>
<feature type="compositionally biased region" description="Basic and acidic residues" evidence="2">
    <location>
        <begin position="47"/>
        <end position="63"/>
    </location>
</feature>
<dbReference type="InterPro" id="IPR052072">
    <property type="entry name" value="Vascular_dev_regulator"/>
</dbReference>
<dbReference type="PROSITE" id="PS50088">
    <property type="entry name" value="ANK_REPEAT"/>
    <property type="match status" value="2"/>
</dbReference>
<dbReference type="EMBL" id="WTPW01000551">
    <property type="protein sequence ID" value="KAF0500588.1"/>
    <property type="molecule type" value="Genomic_DNA"/>
</dbReference>
<keyword evidence="1" id="KW-0040">ANK repeat</keyword>
<dbReference type="PANTHER" id="PTHR16027:SF6">
    <property type="entry name" value="DILUTE DOMAIN-CONTAINING PROTEIN"/>
    <property type="match status" value="1"/>
</dbReference>
<comment type="caution">
    <text evidence="4">The sequence shown here is derived from an EMBL/GenBank/DDBJ whole genome shotgun (WGS) entry which is preliminary data.</text>
</comment>
<dbReference type="AlphaFoldDB" id="A0A8H4EJZ8"/>
<name>A0A8H4EJZ8_GIGMA</name>
<dbReference type="InterPro" id="IPR037986">
    <property type="entry name" value="Myo5p-like_CBD_DIL"/>
</dbReference>
<evidence type="ECO:0000256" key="1">
    <source>
        <dbReference type="PROSITE-ProRule" id="PRU00023"/>
    </source>
</evidence>
<dbReference type="CDD" id="cd15473">
    <property type="entry name" value="Myo5p-like_CBD_DIL_ANK"/>
    <property type="match status" value="1"/>
</dbReference>
<dbReference type="Pfam" id="PF12796">
    <property type="entry name" value="Ank_2"/>
    <property type="match status" value="1"/>
</dbReference>
<feature type="domain" description="Dilute" evidence="3">
    <location>
        <begin position="407"/>
        <end position="706"/>
    </location>
</feature>
<gene>
    <name evidence="4" type="ORF">F8M41_020272</name>
</gene>
<protein>
    <submittedName>
        <fullName evidence="4">Ankyrin repeat protein</fullName>
    </submittedName>
</protein>
<dbReference type="Gene3D" id="1.25.40.20">
    <property type="entry name" value="Ankyrin repeat-containing domain"/>
    <property type="match status" value="1"/>
</dbReference>
<evidence type="ECO:0000313" key="4">
    <source>
        <dbReference type="EMBL" id="KAF0500588.1"/>
    </source>
</evidence>
<keyword evidence="5" id="KW-1185">Reference proteome</keyword>
<feature type="region of interest" description="Disordered" evidence="2">
    <location>
        <begin position="513"/>
        <end position="556"/>
    </location>
</feature>
<accession>A0A8H4EJZ8</accession>
<feature type="repeat" description="ANK" evidence="1">
    <location>
        <begin position="182"/>
        <end position="214"/>
    </location>
</feature>
<dbReference type="OrthoDB" id="426293at2759"/>
<feature type="region of interest" description="Disordered" evidence="2">
    <location>
        <begin position="47"/>
        <end position="74"/>
    </location>
</feature>
<dbReference type="InterPro" id="IPR036770">
    <property type="entry name" value="Ankyrin_rpt-contain_sf"/>
</dbReference>
<dbReference type="InterPro" id="IPR002110">
    <property type="entry name" value="Ankyrin_rpt"/>
</dbReference>
<dbReference type="Proteomes" id="UP000439903">
    <property type="component" value="Unassembled WGS sequence"/>
</dbReference>
<proteinExistence type="predicted"/>
<organism evidence="4 5">
    <name type="scientific">Gigaspora margarita</name>
    <dbReference type="NCBI Taxonomy" id="4874"/>
    <lineage>
        <taxon>Eukaryota</taxon>
        <taxon>Fungi</taxon>
        <taxon>Fungi incertae sedis</taxon>
        <taxon>Mucoromycota</taxon>
        <taxon>Glomeromycotina</taxon>
        <taxon>Glomeromycetes</taxon>
        <taxon>Diversisporales</taxon>
        <taxon>Gigasporaceae</taxon>
        <taxon>Gigaspora</taxon>
    </lineage>
</organism>
<dbReference type="SMART" id="SM00248">
    <property type="entry name" value="ANK"/>
    <property type="match status" value="3"/>
</dbReference>
<reference evidence="4 5" key="1">
    <citation type="journal article" date="2019" name="Environ. Microbiol.">
        <title>At the nexus of three kingdoms: the genome of the mycorrhizal fungus Gigaspora margarita provides insights into plant, endobacterial and fungal interactions.</title>
        <authorList>
            <person name="Venice F."/>
            <person name="Ghignone S."/>
            <person name="Salvioli di Fossalunga A."/>
            <person name="Amselem J."/>
            <person name="Novero M."/>
            <person name="Xianan X."/>
            <person name="Sedzielewska Toro K."/>
            <person name="Morin E."/>
            <person name="Lipzen A."/>
            <person name="Grigoriev I.V."/>
            <person name="Henrissat B."/>
            <person name="Martin F.M."/>
            <person name="Bonfante P."/>
        </authorList>
    </citation>
    <scope>NUCLEOTIDE SEQUENCE [LARGE SCALE GENOMIC DNA]</scope>
    <source>
        <strain evidence="4 5">BEG34</strain>
    </source>
</reference>